<keyword evidence="1" id="KW-0540">Nuclease</keyword>
<keyword evidence="9" id="KW-0234">DNA repair</keyword>
<dbReference type="Gene3D" id="3.90.320.10">
    <property type="match status" value="1"/>
</dbReference>
<evidence type="ECO:0000256" key="8">
    <source>
        <dbReference type="ARBA" id="ARBA00023125"/>
    </source>
</evidence>
<sequence length="1119" mass="129367">MHLEIVRGMHNSGKTKYIYDKMKELSRDMEASCILIVPEQTTYEKEKEIIAYLDTEGIINIRVLSLKRMAFAVLEETGGIKTPLINDYGKIMLLGNIMRRKKGELSVFKKSSSQEGMYNEFNSLINEFKSCGISIDFIKAVSNSITDDENLKNKLRDIGIVYEELQKHLDEKFLDDEDTISLSSKKISESNLVGNSYIFLDEFENFTVNELKLVRELVRYSKDAVVSATIPHDYESNGDSQEEFESGWKMVADLKSLREVGIDVVEKFMDGRNSLKDDIQFLSSSIFGYDNVFYKVEPENIGFFYAKNPYEEIKTAADMIIKDVRDNGYRWKDIALVTGDEYQYAVNVEKVFPEYEIPYFLDSKREIINHPLVVMILSILDIGIKNYRQGDVIRFLKCGYTDLDKSSIEDLENHAIRYGIDGYKWKLEIKYGSGDLEELEASRRTVVDLLKHVDGLVKESTWEEKINILVQVITELKIYEKIKNETYELRNREMFEEAYENSQIWNSVMEIFEQTVNISGESETGIREFRDMITTGFEEFSISIIPPDDDCVVLGVIGKTLVEKKKVYFVGMNEGVVPSIHTSRGILYDDERDYLIEKGAGIFSRNEDVSMEKFKIGKILNSVSDGIVFSYSLGDAEGRTMLPSTYSERIKSIFPEMKVVGGILENEEMPEKTRPCLNYVSERIRADINGFEMDIKDKNLLYWIRENKTDFSSLMDEAFSYDNKAVIEDESLVEEVFDMPLKMSPYSVENYNTCPFKYFVENGLKPVAREEYKIDYKDIGSLYHKIIEEVTNRIIEDDEFIEKDIVQLKEEVKNISDSVFSIENESNDLINDSHRNRYIRSKIESTTEKAALSIVKQLKNSKFKPAYSEASFGLDKGDMNPVELKNEKGSVYLRGRIDRIDVYKDDEGAYINIIDYKSSNKNIDLNDVMNGLQIQLFLYLDAVIKYNSGIFENKGSFGGVFYFHIDNPILDGDVVDIEDVDGEIFKRFSLKGYAIDDINIISKMDVNFMENKSSNVLESIKMTKKEKFSATSRILKEEHIKKLLHIIEKKIIEVSDCIEKGKIEIKPYKYKNRIPCEYCDFLSVCQFDNELEGNEYNRLKYLKKEEIMEILEKEDGENG</sequence>
<dbReference type="Pfam" id="PF21445">
    <property type="entry name" value="ADDB_N"/>
    <property type="match status" value="1"/>
</dbReference>
<dbReference type="EMBL" id="FQZL01000024">
    <property type="protein sequence ID" value="SHJ53119.1"/>
    <property type="molecule type" value="Genomic_DNA"/>
</dbReference>
<reference evidence="12 13" key="1">
    <citation type="submission" date="2016-11" db="EMBL/GenBank/DDBJ databases">
        <authorList>
            <person name="Jaros S."/>
            <person name="Januszkiewicz K."/>
            <person name="Wedrychowicz H."/>
        </authorList>
    </citation>
    <scope>NUCLEOTIDE SEQUENCE [LARGE SCALE GENOMIC DNA]</scope>
    <source>
        <strain evidence="12 13">DSM 17477</strain>
    </source>
</reference>
<dbReference type="STRING" id="1121476.SAMN02745751_02783"/>
<evidence type="ECO:0000313" key="12">
    <source>
        <dbReference type="EMBL" id="SHJ53119.1"/>
    </source>
</evidence>
<feature type="domain" description="ATP-dependent helicase/deoxyribonuclease subunit B N-terminal" evidence="11">
    <location>
        <begin position="6"/>
        <end position="275"/>
    </location>
</feature>
<dbReference type="AlphaFoldDB" id="A0A1M6K2B3"/>
<dbReference type="GO" id="GO:0006281">
    <property type="term" value="P:DNA repair"/>
    <property type="evidence" value="ECO:0007669"/>
    <property type="project" value="UniProtKB-KW"/>
</dbReference>
<dbReference type="GO" id="GO:0006310">
    <property type="term" value="P:DNA recombination"/>
    <property type="evidence" value="ECO:0007669"/>
    <property type="project" value="TreeGrafter"/>
</dbReference>
<name>A0A1M6K2B3_9FIRM</name>
<keyword evidence="4" id="KW-0378">Hydrolase</keyword>
<keyword evidence="6" id="KW-0269">Exonuclease</keyword>
<dbReference type="Gene3D" id="3.40.50.300">
    <property type="entry name" value="P-loop containing nucleotide triphosphate hydrolases"/>
    <property type="match status" value="4"/>
</dbReference>
<keyword evidence="13" id="KW-1185">Reference proteome</keyword>
<proteinExistence type="predicted"/>
<evidence type="ECO:0000259" key="10">
    <source>
        <dbReference type="Pfam" id="PF12705"/>
    </source>
</evidence>
<organism evidence="12 13">
    <name type="scientific">Dethiosulfatibacter aminovorans DSM 17477</name>
    <dbReference type="NCBI Taxonomy" id="1121476"/>
    <lineage>
        <taxon>Bacteria</taxon>
        <taxon>Bacillati</taxon>
        <taxon>Bacillota</taxon>
        <taxon>Tissierellia</taxon>
        <taxon>Dethiosulfatibacter</taxon>
    </lineage>
</organism>
<dbReference type="RefSeq" id="WP_073050174.1">
    <property type="nucleotide sequence ID" value="NZ_FQZL01000024.1"/>
</dbReference>
<dbReference type="InterPro" id="IPR011604">
    <property type="entry name" value="PDDEXK-like_dom_sf"/>
</dbReference>
<evidence type="ECO:0000256" key="2">
    <source>
        <dbReference type="ARBA" id="ARBA00022741"/>
    </source>
</evidence>
<dbReference type="PANTHER" id="PTHR30591">
    <property type="entry name" value="RECBCD ENZYME SUBUNIT RECC"/>
    <property type="match status" value="1"/>
</dbReference>
<evidence type="ECO:0000256" key="4">
    <source>
        <dbReference type="ARBA" id="ARBA00022801"/>
    </source>
</evidence>
<feature type="domain" description="PD-(D/E)XK endonuclease-like" evidence="10">
    <location>
        <begin position="743"/>
        <end position="1086"/>
    </location>
</feature>
<dbReference type="Proteomes" id="UP000184052">
    <property type="component" value="Unassembled WGS sequence"/>
</dbReference>
<evidence type="ECO:0000313" key="13">
    <source>
        <dbReference type="Proteomes" id="UP000184052"/>
    </source>
</evidence>
<dbReference type="OrthoDB" id="9758506at2"/>
<keyword evidence="5 12" id="KW-0347">Helicase</keyword>
<dbReference type="GO" id="GO:0003677">
    <property type="term" value="F:DNA binding"/>
    <property type="evidence" value="ECO:0007669"/>
    <property type="project" value="UniProtKB-KW"/>
</dbReference>
<dbReference type="InterPro" id="IPR038726">
    <property type="entry name" value="PDDEXK_AddAB-type"/>
</dbReference>
<protein>
    <submittedName>
        <fullName evidence="12">DNA helicase/exodeoxyribonuclease V, subunit B</fullName>
    </submittedName>
</protein>
<evidence type="ECO:0000256" key="6">
    <source>
        <dbReference type="ARBA" id="ARBA00022839"/>
    </source>
</evidence>
<dbReference type="Pfam" id="PF12705">
    <property type="entry name" value="PDDEXK_1"/>
    <property type="match status" value="1"/>
</dbReference>
<dbReference type="SUPFAM" id="SSF52540">
    <property type="entry name" value="P-loop containing nucleoside triphosphate hydrolases"/>
    <property type="match status" value="1"/>
</dbReference>
<dbReference type="GO" id="GO:0005524">
    <property type="term" value="F:ATP binding"/>
    <property type="evidence" value="ECO:0007669"/>
    <property type="project" value="UniProtKB-KW"/>
</dbReference>
<keyword evidence="8" id="KW-0238">DNA-binding</keyword>
<evidence type="ECO:0000256" key="7">
    <source>
        <dbReference type="ARBA" id="ARBA00022840"/>
    </source>
</evidence>
<keyword evidence="2" id="KW-0547">Nucleotide-binding</keyword>
<evidence type="ECO:0000256" key="3">
    <source>
        <dbReference type="ARBA" id="ARBA00022763"/>
    </source>
</evidence>
<gene>
    <name evidence="12" type="ORF">SAMN02745751_02783</name>
</gene>
<dbReference type="InterPro" id="IPR049035">
    <property type="entry name" value="ADDB_N"/>
</dbReference>
<evidence type="ECO:0000256" key="5">
    <source>
        <dbReference type="ARBA" id="ARBA00022806"/>
    </source>
</evidence>
<keyword evidence="3" id="KW-0227">DNA damage</keyword>
<evidence type="ECO:0000256" key="1">
    <source>
        <dbReference type="ARBA" id="ARBA00022722"/>
    </source>
</evidence>
<keyword evidence="7" id="KW-0067">ATP-binding</keyword>
<evidence type="ECO:0000259" key="11">
    <source>
        <dbReference type="Pfam" id="PF21445"/>
    </source>
</evidence>
<dbReference type="InterPro" id="IPR027417">
    <property type="entry name" value="P-loop_NTPase"/>
</dbReference>
<dbReference type="GO" id="GO:0004527">
    <property type="term" value="F:exonuclease activity"/>
    <property type="evidence" value="ECO:0007669"/>
    <property type="project" value="UniProtKB-KW"/>
</dbReference>
<evidence type="ECO:0000256" key="9">
    <source>
        <dbReference type="ARBA" id="ARBA00023204"/>
    </source>
</evidence>
<accession>A0A1M6K2B3</accession>
<dbReference type="PANTHER" id="PTHR30591:SF1">
    <property type="entry name" value="RECBCD ENZYME SUBUNIT RECC"/>
    <property type="match status" value="1"/>
</dbReference>
<dbReference type="GO" id="GO:0004386">
    <property type="term" value="F:helicase activity"/>
    <property type="evidence" value="ECO:0007669"/>
    <property type="project" value="UniProtKB-KW"/>
</dbReference>